<organism evidence="1">
    <name type="scientific">Arundo donax</name>
    <name type="common">Giant reed</name>
    <name type="synonym">Donax arundinaceus</name>
    <dbReference type="NCBI Taxonomy" id="35708"/>
    <lineage>
        <taxon>Eukaryota</taxon>
        <taxon>Viridiplantae</taxon>
        <taxon>Streptophyta</taxon>
        <taxon>Embryophyta</taxon>
        <taxon>Tracheophyta</taxon>
        <taxon>Spermatophyta</taxon>
        <taxon>Magnoliopsida</taxon>
        <taxon>Liliopsida</taxon>
        <taxon>Poales</taxon>
        <taxon>Poaceae</taxon>
        <taxon>PACMAD clade</taxon>
        <taxon>Arundinoideae</taxon>
        <taxon>Arundineae</taxon>
        <taxon>Arundo</taxon>
    </lineage>
</organism>
<evidence type="ECO:0000313" key="1">
    <source>
        <dbReference type="EMBL" id="JAD21541.1"/>
    </source>
</evidence>
<accession>A0A0A8Y648</accession>
<reference evidence="1" key="2">
    <citation type="journal article" date="2015" name="Data Brief">
        <title>Shoot transcriptome of the giant reed, Arundo donax.</title>
        <authorList>
            <person name="Barrero R.A."/>
            <person name="Guerrero F.D."/>
            <person name="Moolhuijzen P."/>
            <person name="Goolsby J.A."/>
            <person name="Tidwell J."/>
            <person name="Bellgard S.E."/>
            <person name="Bellgard M.I."/>
        </authorList>
    </citation>
    <scope>NUCLEOTIDE SEQUENCE</scope>
    <source>
        <tissue evidence="1">Shoot tissue taken approximately 20 cm above the soil surface</tissue>
    </source>
</reference>
<dbReference type="AlphaFoldDB" id="A0A0A8Y648"/>
<name>A0A0A8Y648_ARUDO</name>
<dbReference type="EMBL" id="GBRH01276354">
    <property type="protein sequence ID" value="JAD21541.1"/>
    <property type="molecule type" value="Transcribed_RNA"/>
</dbReference>
<sequence>MQGNLDATNLPLSVFQPEAFCAAAMPRHEIKSHEGTTEQPLTAAIGTSVEHFPGSLKQRGTN</sequence>
<proteinExistence type="predicted"/>
<protein>
    <submittedName>
        <fullName evidence="1">Uncharacterized protein</fullName>
    </submittedName>
</protein>
<reference evidence="1" key="1">
    <citation type="submission" date="2014-09" db="EMBL/GenBank/DDBJ databases">
        <authorList>
            <person name="Magalhaes I.L.F."/>
            <person name="Oliveira U."/>
            <person name="Santos F.R."/>
            <person name="Vidigal T.H.D.A."/>
            <person name="Brescovit A.D."/>
            <person name="Santos A.J."/>
        </authorList>
    </citation>
    <scope>NUCLEOTIDE SEQUENCE</scope>
    <source>
        <tissue evidence="1">Shoot tissue taken approximately 20 cm above the soil surface</tissue>
    </source>
</reference>